<keyword evidence="2" id="KW-0472">Membrane</keyword>
<feature type="transmembrane region" description="Helical" evidence="2">
    <location>
        <begin position="632"/>
        <end position="653"/>
    </location>
</feature>
<dbReference type="Proteomes" id="UP000030854">
    <property type="component" value="Unassembled WGS sequence"/>
</dbReference>
<keyword evidence="4" id="KW-1185">Reference proteome</keyword>
<feature type="region of interest" description="Disordered" evidence="1">
    <location>
        <begin position="751"/>
        <end position="797"/>
    </location>
</feature>
<dbReference type="PANTHER" id="PTHR22696">
    <property type="entry name" value="E3 UBIQUITIN-PROTEIN LIGASE RNF26"/>
    <property type="match status" value="1"/>
</dbReference>
<dbReference type="InterPro" id="IPR013083">
    <property type="entry name" value="Znf_RING/FYVE/PHD"/>
</dbReference>
<sequence length="978" mass="110327">MATSFKIVNTDKGQNWNFNTTQCLVSAKDCIVSFVPGYLTKLMNQFVQITISIKDLRSDSNILPENIRREVIAQNMETITTAVPTRSFGLFTETGVEKEIQATGSSSKFTMEGARTVGNIFNYVTSKWALGCIVTAVILNRTNVYARTRWNLQLSWKVRFLLRITPIILLAMQCRKILQSLHCQTSPEFTLMRWGNASVQSDLIFNQSGNFLYKISSILLLGASDKKSCLDMNMIPPEYNSKINKLDSEIETIPIELKGSLPILWPLFKTFAFSQFVETISCAVLGRQIVTEYGMSLFELSLAFTEAEAIAMNKSDIGGLETSTTSATWINTAGNVNTRNLMDRPKIIKYINTSPEVLLIGFISAMNHLTSHFLALFDQQSNFRLLNTGIWGLAYTASILQGISSFSLDDRPDQSIFRFPTVCVISFIPHVLIIFGIVGCSIIYIVALLLTATSLPPMVEEIGHSDLNSNCPLIQKIWLAHKNMQANVSFSRIHVTLSMDFYTALLRTGISIMSMANEAVYLNESRGVNIKQRTWLEDERLQELETNGLNWLEPRDQLRDSSAELTDVFSNDISLVTAEDQPIDRLQQVPSGYLREMITHTSGSGNRQQGRLSSNVAGTTERSGRWYMAFELCLGFSRLLLGCYGAFHLWLIARLGIRAQPKWLLWMARPPKSFSKDLKSNNQVDFDSFDSLNSYEENSELKKQIDMDIEDEFRKIAIQNRQVWTDADEKKLDADLYRWWLDGGCWGEKDSSGNFAPTGQGEDDDTSSVVSTRTTEGDYWQSDSADEDNHLTPTQMTPLFSRESTPYYDTTLTVSNLAQLLNPKTPEMRAEAEALSIHLSNDHVVTRSRFHKLRQRSRAKFLTSTRVRPPNFTPSSPSGKLTLEEESQILEYLIVSRRGLTNNSNQNQSASWARNNIGIDEAGPLCVVCQTSPRCIIIWPCRCLSLCNDCRVTLAMNNFEKCVCCRRDVGSFSRIFVP</sequence>
<evidence type="ECO:0000256" key="2">
    <source>
        <dbReference type="SAM" id="Phobius"/>
    </source>
</evidence>
<evidence type="ECO:0000313" key="4">
    <source>
        <dbReference type="Proteomes" id="UP000030854"/>
    </source>
</evidence>
<dbReference type="Pfam" id="PF13920">
    <property type="entry name" value="zf-C3HC4_3"/>
    <property type="match status" value="1"/>
</dbReference>
<dbReference type="GO" id="GO:0006511">
    <property type="term" value="P:ubiquitin-dependent protein catabolic process"/>
    <property type="evidence" value="ECO:0007669"/>
    <property type="project" value="TreeGrafter"/>
</dbReference>
<name>A0A0B1PF97_UNCNE</name>
<dbReference type="AlphaFoldDB" id="A0A0B1PF97"/>
<keyword evidence="3" id="KW-0436">Ligase</keyword>
<dbReference type="OMA" id="ERMNVTP"/>
<dbReference type="Gene3D" id="3.30.40.10">
    <property type="entry name" value="Zinc/RING finger domain, C3HC4 (zinc finger)"/>
    <property type="match status" value="1"/>
</dbReference>
<reference evidence="3 4" key="1">
    <citation type="journal article" date="2014" name="BMC Genomics">
        <title>Adaptive genomic structural variation in the grape powdery mildew pathogen, Erysiphe necator.</title>
        <authorList>
            <person name="Jones L."/>
            <person name="Riaz S."/>
            <person name="Morales-Cruz A."/>
            <person name="Amrine K.C."/>
            <person name="McGuire B."/>
            <person name="Gubler W.D."/>
            <person name="Walker M.A."/>
            <person name="Cantu D."/>
        </authorList>
    </citation>
    <scope>NUCLEOTIDE SEQUENCE [LARGE SCALE GENOMIC DNA]</scope>
    <source>
        <strain evidence="4">c</strain>
    </source>
</reference>
<evidence type="ECO:0000313" key="3">
    <source>
        <dbReference type="EMBL" id="KHJ35576.1"/>
    </source>
</evidence>
<feature type="transmembrane region" description="Helical" evidence="2">
    <location>
        <begin position="427"/>
        <end position="450"/>
    </location>
</feature>
<dbReference type="STRING" id="52586.A0A0B1PF97"/>
<gene>
    <name evidence="3" type="ORF">EV44_g0862</name>
</gene>
<evidence type="ECO:0000256" key="1">
    <source>
        <dbReference type="SAM" id="MobiDB-lite"/>
    </source>
</evidence>
<dbReference type="GO" id="GO:0016567">
    <property type="term" value="P:protein ubiquitination"/>
    <property type="evidence" value="ECO:0007669"/>
    <property type="project" value="TreeGrafter"/>
</dbReference>
<dbReference type="HOGENOM" id="CLU_006057_0_0_1"/>
<dbReference type="EMBL" id="JNVN01000346">
    <property type="protein sequence ID" value="KHJ35576.1"/>
    <property type="molecule type" value="Genomic_DNA"/>
</dbReference>
<proteinExistence type="predicted"/>
<organism evidence="3 4">
    <name type="scientific">Uncinula necator</name>
    <name type="common">Grape powdery mildew</name>
    <dbReference type="NCBI Taxonomy" id="52586"/>
    <lineage>
        <taxon>Eukaryota</taxon>
        <taxon>Fungi</taxon>
        <taxon>Dikarya</taxon>
        <taxon>Ascomycota</taxon>
        <taxon>Pezizomycotina</taxon>
        <taxon>Leotiomycetes</taxon>
        <taxon>Erysiphales</taxon>
        <taxon>Erysiphaceae</taxon>
        <taxon>Erysiphe</taxon>
    </lineage>
</organism>
<accession>A0A0B1PF97</accession>
<keyword evidence="2" id="KW-1133">Transmembrane helix</keyword>
<dbReference type="GO" id="GO:0061630">
    <property type="term" value="F:ubiquitin protein ligase activity"/>
    <property type="evidence" value="ECO:0007669"/>
    <property type="project" value="TreeGrafter"/>
</dbReference>
<dbReference type="PANTHER" id="PTHR22696:SF1">
    <property type="entry name" value="E3 UBIQUITIN-PROTEIN LIGASE RNF26"/>
    <property type="match status" value="1"/>
</dbReference>
<keyword evidence="2" id="KW-0812">Transmembrane</keyword>
<comment type="caution">
    <text evidence="3">The sequence shown here is derived from an EMBL/GenBank/DDBJ whole genome shotgun (WGS) entry which is preliminary data.</text>
</comment>
<dbReference type="GO" id="GO:0016874">
    <property type="term" value="F:ligase activity"/>
    <property type="evidence" value="ECO:0007669"/>
    <property type="project" value="UniProtKB-KW"/>
</dbReference>
<protein>
    <submittedName>
        <fullName evidence="3">Putative ubiquitin-protein ligase</fullName>
    </submittedName>
</protein>